<dbReference type="Gene3D" id="2.60.120.1140">
    <property type="entry name" value="Protein of unknown function DUF192"/>
    <property type="match status" value="1"/>
</dbReference>
<dbReference type="InterPro" id="IPR003795">
    <property type="entry name" value="DUF192"/>
</dbReference>
<evidence type="ECO:0000313" key="1">
    <source>
        <dbReference type="EMBL" id="HIV09430.1"/>
    </source>
</evidence>
<proteinExistence type="predicted"/>
<dbReference type="InterPro" id="IPR038695">
    <property type="entry name" value="Saro_0823-like_sf"/>
</dbReference>
<dbReference type="Proteomes" id="UP000886845">
    <property type="component" value="Unassembled WGS sequence"/>
</dbReference>
<dbReference type="AlphaFoldDB" id="A0A9D1T2H7"/>
<reference evidence="1" key="2">
    <citation type="journal article" date="2021" name="PeerJ">
        <title>Extensive microbial diversity within the chicken gut microbiome revealed by metagenomics and culture.</title>
        <authorList>
            <person name="Gilroy R."/>
            <person name="Ravi A."/>
            <person name="Getino M."/>
            <person name="Pursley I."/>
            <person name="Horton D.L."/>
            <person name="Alikhan N.F."/>
            <person name="Baker D."/>
            <person name="Gharbi K."/>
            <person name="Hall N."/>
            <person name="Watson M."/>
            <person name="Adriaenssens E.M."/>
            <person name="Foster-Nyarko E."/>
            <person name="Jarju S."/>
            <person name="Secka A."/>
            <person name="Antonio M."/>
            <person name="Oren A."/>
            <person name="Chaudhuri R.R."/>
            <person name="La Ragione R."/>
            <person name="Hildebrand F."/>
            <person name="Pallen M.J."/>
        </authorList>
    </citation>
    <scope>NUCLEOTIDE SEQUENCE</scope>
    <source>
        <strain evidence="1">35461</strain>
    </source>
</reference>
<sequence length="103" mass="11143">MTEVEVARTPLARMRGLLGRDGLPPGRALLLSPCRAIHTVGMRFPIDARFYDRRGRLVRQALGVGPGRPWVWGGWRAHAVLESAAGDPAFRGCETLAGLGVTP</sequence>
<comment type="caution">
    <text evidence="1">The sequence shown here is derived from an EMBL/GenBank/DDBJ whole genome shotgun (WGS) entry which is preliminary data.</text>
</comment>
<evidence type="ECO:0000313" key="2">
    <source>
        <dbReference type="Proteomes" id="UP000886845"/>
    </source>
</evidence>
<name>A0A9D1T2H7_9BACT</name>
<reference evidence="1" key="1">
    <citation type="submission" date="2020-10" db="EMBL/GenBank/DDBJ databases">
        <authorList>
            <person name="Gilroy R."/>
        </authorList>
    </citation>
    <scope>NUCLEOTIDE SEQUENCE</scope>
    <source>
        <strain evidence="1">35461</strain>
    </source>
</reference>
<gene>
    <name evidence="1" type="ORF">IAC79_04880</name>
</gene>
<organism evidence="1 2">
    <name type="scientific">Candidatus Spyradenecus faecavium</name>
    <dbReference type="NCBI Taxonomy" id="2840947"/>
    <lineage>
        <taxon>Bacteria</taxon>
        <taxon>Pseudomonadati</taxon>
        <taxon>Lentisphaerota</taxon>
        <taxon>Lentisphaeria</taxon>
        <taxon>Lentisphaerales</taxon>
        <taxon>Lentisphaeraceae</taxon>
        <taxon>Lentisphaeraceae incertae sedis</taxon>
        <taxon>Candidatus Spyradenecus</taxon>
    </lineage>
</organism>
<dbReference type="Pfam" id="PF02643">
    <property type="entry name" value="DUF192"/>
    <property type="match status" value="1"/>
</dbReference>
<dbReference type="EMBL" id="DVOR01000156">
    <property type="protein sequence ID" value="HIV09430.1"/>
    <property type="molecule type" value="Genomic_DNA"/>
</dbReference>
<accession>A0A9D1T2H7</accession>
<protein>
    <submittedName>
        <fullName evidence="1">DUF192 domain-containing protein</fullName>
    </submittedName>
</protein>